<dbReference type="InterPro" id="IPR000253">
    <property type="entry name" value="FHA_dom"/>
</dbReference>
<dbReference type="OMA" id="CKVQARA"/>
<dbReference type="GO" id="GO:0003714">
    <property type="term" value="F:transcription corepressor activity"/>
    <property type="evidence" value="ECO:0007669"/>
    <property type="project" value="InterPro"/>
</dbReference>
<sequence length="954" mass="102672">MDYDHLDPEGSLMDKIQALIQPPQSEVTVKRTKKSDKEARKVGRAVNHDNCDSCGEGGDLLCCDRCPCAFHLSCCDPPLEEDDIPDGEWLCIECRLKGKDEEMIDEDECGKGGEEKENEKKEENENKDDKPKETVEPKSTKSASKPENLFSTLVKMSTGKNPTTFTLPPELKCNTVFPGDRKRRGSCEDKGPPSKNGKRPLPSNGDNDEDGHGLNRLCFACSRSALFSDLVHCDFCPLAFHMDCTNPPLTTKPAGMWMCPNHAEHKVPGLRDPRFTKRCQAYNDLQNNISQHTIKMNFLQRTHRIREHPGLKTKQRLPSGRRASLVPQAIKDHYMTPPVTLLPEHVRKMQEPLPLYSLPLVTPTQEEQEEWLKCVVNLQCGIAKHLTQATSIKLPTPVSTANSSETPTPVKTEPSTIPVTSAATNSLVTSLNNLPKEVFNGIKTEASNSVANACISRVVTTTITTSSGGKTITKPVTILYASPSKLQAQMNGPLNAAKAITSSSLSSQIAAMASSGVLSNTNAITLKQETNDSNHHGDSKQNQIDTLKLINDLAHLNNLKPKTSIVKSGTASVSLSTATTKPTLSLASSIVSAVPGSSTGKLNTNTPTKLIVLTSNNSNIIKTIGLASNNTTGQLPAGSLVTLPGNVTTVTTASGTGSVQSSSAISSPARVVQGGVPTTLATANAINSICAASGMDAFNELNKLDSRLIQVLAFQRLQQLLTQAKPVPPSPVASRKITFNGLKEPISPHLTVTPGRSIAVLCPLTGTGPAMPMVHKCLSLGRGIDTDVCLQHYSHCNFVSEKHCCIFYDETSNQYELINYSEHGTYVDNVLYSCDFSDKPSHSVTSSKDLDPKKVSKSKLISSAESRKGSKVARRTVGFGVQKISKSCNCTTSSSNLIGSSGAGWEGTALLHHGSYIKLGCQQFVFSITNQASKSFSKPLNAQPSTSKVTASTL</sequence>
<dbReference type="SMART" id="SM00240">
    <property type="entry name" value="FHA"/>
    <property type="match status" value="1"/>
</dbReference>
<dbReference type="Proteomes" id="UP000887567">
    <property type="component" value="Unplaced"/>
</dbReference>
<dbReference type="SUPFAM" id="SSF57903">
    <property type="entry name" value="FYVE/PHD zinc finger"/>
    <property type="match status" value="2"/>
</dbReference>
<dbReference type="CDD" id="cd22703">
    <property type="entry name" value="FHA_PHF12"/>
    <property type="match status" value="1"/>
</dbReference>
<dbReference type="PANTHER" id="PTHR46309:SF1">
    <property type="entry name" value="PHD FINGER PROTEIN 12"/>
    <property type="match status" value="1"/>
</dbReference>
<evidence type="ECO:0000256" key="1">
    <source>
        <dbReference type="ARBA" id="ARBA00022723"/>
    </source>
</evidence>
<feature type="region of interest" description="Disordered" evidence="5">
    <location>
        <begin position="105"/>
        <end position="148"/>
    </location>
</feature>
<feature type="domain" description="FHA" evidence="6">
    <location>
        <begin position="778"/>
        <end position="832"/>
    </location>
</feature>
<proteinExistence type="predicted"/>
<dbReference type="InterPro" id="IPR001965">
    <property type="entry name" value="Znf_PHD"/>
</dbReference>
<feature type="domain" description="PHD-type" evidence="7">
    <location>
        <begin position="215"/>
        <end position="265"/>
    </location>
</feature>
<dbReference type="Gene3D" id="3.30.40.10">
    <property type="entry name" value="Zinc/RING finger domain, C3HC4 (zinc finger)"/>
    <property type="match status" value="2"/>
</dbReference>
<dbReference type="SUPFAM" id="SSF49879">
    <property type="entry name" value="SMAD/FHA domain"/>
    <property type="match status" value="1"/>
</dbReference>
<evidence type="ECO:0000256" key="5">
    <source>
        <dbReference type="SAM" id="MobiDB-lite"/>
    </source>
</evidence>
<dbReference type="SMART" id="SM00249">
    <property type="entry name" value="PHD"/>
    <property type="match status" value="2"/>
</dbReference>
<dbReference type="InterPro" id="IPR013083">
    <property type="entry name" value="Znf_RING/FYVE/PHD"/>
</dbReference>
<dbReference type="Pfam" id="PF00498">
    <property type="entry name" value="FHA"/>
    <property type="match status" value="1"/>
</dbReference>
<evidence type="ECO:0000256" key="3">
    <source>
        <dbReference type="ARBA" id="ARBA00022833"/>
    </source>
</evidence>
<dbReference type="Pfam" id="PF16737">
    <property type="entry name" value="PHF12_MRG_bd"/>
    <property type="match status" value="1"/>
</dbReference>
<dbReference type="AlphaFoldDB" id="A0A913WYD7"/>
<evidence type="ECO:0000313" key="8">
    <source>
        <dbReference type="EnsemblMetazoa" id="XP_020896058.1"/>
    </source>
</evidence>
<dbReference type="EnsemblMetazoa" id="XM_021040399.2">
    <property type="protein sequence ID" value="XP_020896058.1"/>
    <property type="gene ID" value="LOC110234990"/>
</dbReference>
<evidence type="ECO:0000256" key="2">
    <source>
        <dbReference type="ARBA" id="ARBA00022771"/>
    </source>
</evidence>
<evidence type="ECO:0000259" key="6">
    <source>
        <dbReference type="PROSITE" id="PS50006"/>
    </source>
</evidence>
<dbReference type="GO" id="GO:0070822">
    <property type="term" value="C:Sin3-type complex"/>
    <property type="evidence" value="ECO:0007669"/>
    <property type="project" value="TreeGrafter"/>
</dbReference>
<dbReference type="InterPro" id="IPR008984">
    <property type="entry name" value="SMAD_FHA_dom_sf"/>
</dbReference>
<dbReference type="InterPro" id="IPR019786">
    <property type="entry name" value="Zinc_finger_PHD-type_CS"/>
</dbReference>
<dbReference type="GeneID" id="110234990"/>
<dbReference type="Gene3D" id="2.60.200.20">
    <property type="match status" value="1"/>
</dbReference>
<organism evidence="8 9">
    <name type="scientific">Exaiptasia diaphana</name>
    <name type="common">Tropical sea anemone</name>
    <name type="synonym">Aiptasia pulchella</name>
    <dbReference type="NCBI Taxonomy" id="2652724"/>
    <lineage>
        <taxon>Eukaryota</taxon>
        <taxon>Metazoa</taxon>
        <taxon>Cnidaria</taxon>
        <taxon>Anthozoa</taxon>
        <taxon>Hexacorallia</taxon>
        <taxon>Actiniaria</taxon>
        <taxon>Aiptasiidae</taxon>
        <taxon>Exaiptasia</taxon>
    </lineage>
</organism>
<evidence type="ECO:0008006" key="10">
    <source>
        <dbReference type="Google" id="ProtNLM"/>
    </source>
</evidence>
<evidence type="ECO:0000313" key="9">
    <source>
        <dbReference type="Proteomes" id="UP000887567"/>
    </source>
</evidence>
<dbReference type="InterPro" id="IPR031966">
    <property type="entry name" value="PHF12_MRG-bd"/>
</dbReference>
<dbReference type="InterPro" id="IPR038098">
    <property type="entry name" value="PHF12_MRG-bd_sf"/>
</dbReference>
<keyword evidence="1" id="KW-0479">Metal-binding</keyword>
<dbReference type="CDD" id="cd15534">
    <property type="entry name" value="PHD2_PHF12_Rco1"/>
    <property type="match status" value="1"/>
</dbReference>
<evidence type="ECO:0000256" key="4">
    <source>
        <dbReference type="PROSITE-ProRule" id="PRU00146"/>
    </source>
</evidence>
<feature type="compositionally biased region" description="Basic and acidic residues" evidence="5">
    <location>
        <begin position="109"/>
        <end position="139"/>
    </location>
</feature>
<reference evidence="8" key="1">
    <citation type="submission" date="2022-11" db="UniProtKB">
        <authorList>
            <consortium name="EnsemblMetazoa"/>
        </authorList>
    </citation>
    <scope>IDENTIFICATION</scope>
</reference>
<name>A0A913WYD7_EXADI</name>
<dbReference type="InterPro" id="IPR019787">
    <property type="entry name" value="Znf_PHD-finger"/>
</dbReference>
<feature type="region of interest" description="Disordered" evidence="5">
    <location>
        <begin position="176"/>
        <end position="208"/>
    </location>
</feature>
<accession>A0A913WYD7</accession>
<dbReference type="GO" id="GO:0008270">
    <property type="term" value="F:zinc ion binding"/>
    <property type="evidence" value="ECO:0007669"/>
    <property type="project" value="UniProtKB-KW"/>
</dbReference>
<dbReference type="PROSITE" id="PS01359">
    <property type="entry name" value="ZF_PHD_1"/>
    <property type="match status" value="1"/>
</dbReference>
<dbReference type="FunFam" id="3.30.40.10:FF:000164">
    <property type="entry name" value="PHD finger protein 12"/>
    <property type="match status" value="1"/>
</dbReference>
<dbReference type="PROSITE" id="PS50016">
    <property type="entry name" value="ZF_PHD_2"/>
    <property type="match status" value="2"/>
</dbReference>
<dbReference type="Pfam" id="PF00628">
    <property type="entry name" value="PHD"/>
    <property type="match status" value="2"/>
</dbReference>
<dbReference type="Gene3D" id="6.10.20.60">
    <property type="entry name" value="PHD finger protein 12"/>
    <property type="match status" value="1"/>
</dbReference>
<dbReference type="KEGG" id="epa:110234990"/>
<keyword evidence="9" id="KW-1185">Reference proteome</keyword>
<dbReference type="PROSITE" id="PS50006">
    <property type="entry name" value="FHA_DOMAIN"/>
    <property type="match status" value="1"/>
</dbReference>
<dbReference type="OrthoDB" id="1919692at2759"/>
<dbReference type="GO" id="GO:0000122">
    <property type="term" value="P:negative regulation of transcription by RNA polymerase II"/>
    <property type="evidence" value="ECO:0007669"/>
    <property type="project" value="TreeGrafter"/>
</dbReference>
<dbReference type="PANTHER" id="PTHR46309">
    <property type="entry name" value="PHD FINGER PROTEIN 12"/>
    <property type="match status" value="1"/>
</dbReference>
<dbReference type="CDD" id="cd15533">
    <property type="entry name" value="PHD1_PHF12"/>
    <property type="match status" value="1"/>
</dbReference>
<dbReference type="RefSeq" id="XP_020896058.1">
    <property type="nucleotide sequence ID" value="XM_021040399.2"/>
</dbReference>
<dbReference type="InterPro" id="IPR011011">
    <property type="entry name" value="Znf_FYVE_PHD"/>
</dbReference>
<protein>
    <recommendedName>
        <fullName evidence="10">PHD finger protein 12</fullName>
    </recommendedName>
</protein>
<feature type="domain" description="PHD-type" evidence="7">
    <location>
        <begin position="48"/>
        <end position="97"/>
    </location>
</feature>
<evidence type="ECO:0000259" key="7">
    <source>
        <dbReference type="PROSITE" id="PS50016"/>
    </source>
</evidence>
<dbReference type="InterPro" id="IPR042163">
    <property type="entry name" value="PHF12"/>
</dbReference>
<keyword evidence="2 4" id="KW-0863">Zinc-finger</keyword>
<keyword evidence="3" id="KW-0862">Zinc</keyword>